<comment type="similarity">
    <text evidence="1 3">Belongs to the GrpE family.</text>
</comment>
<reference evidence="5" key="1">
    <citation type="submission" date="2024-01" db="EMBL/GenBank/DDBJ databases">
        <title>Genome sequence of Mycoplasma ciconiae type strain DSM 25251.</title>
        <authorList>
            <person name="Spergser J."/>
        </authorList>
    </citation>
    <scope>NUCLEOTIDE SEQUENCE [LARGE SCALE GENOMIC DNA]</scope>
    <source>
        <strain evidence="5">DSM 25251</strain>
    </source>
</reference>
<dbReference type="Gene3D" id="3.90.20.20">
    <property type="match status" value="1"/>
</dbReference>
<keyword evidence="2 3" id="KW-0143">Chaperone</keyword>
<organism evidence="5 6">
    <name type="scientific">Mycoplasmopsis ciconiae</name>
    <dbReference type="NCBI Taxonomy" id="561067"/>
    <lineage>
        <taxon>Bacteria</taxon>
        <taxon>Bacillati</taxon>
        <taxon>Mycoplasmatota</taxon>
        <taxon>Mycoplasmoidales</taxon>
        <taxon>Metamycoplasmataceae</taxon>
        <taxon>Mycoplasmopsis</taxon>
    </lineage>
</organism>
<evidence type="ECO:0000256" key="3">
    <source>
        <dbReference type="HAMAP-Rule" id="MF_01151"/>
    </source>
</evidence>
<dbReference type="Gene3D" id="3.10.50.40">
    <property type="match status" value="1"/>
</dbReference>
<dbReference type="SUPFAM" id="SSF58014">
    <property type="entry name" value="Coiled-coil domain of nucleotide exchange factor GrpE"/>
    <property type="match status" value="1"/>
</dbReference>
<dbReference type="Pfam" id="PF01025">
    <property type="entry name" value="GrpE"/>
    <property type="match status" value="1"/>
</dbReference>
<keyword evidence="4" id="KW-0175">Coiled coil</keyword>
<comment type="caution">
    <text evidence="5">The sequence shown here is derived from an EMBL/GenBank/DDBJ whole genome shotgun (WGS) entry which is preliminary data.</text>
</comment>
<evidence type="ECO:0000256" key="4">
    <source>
        <dbReference type="SAM" id="Coils"/>
    </source>
</evidence>
<dbReference type="InterPro" id="IPR000740">
    <property type="entry name" value="GrpE"/>
</dbReference>
<comment type="subcellular location">
    <subcellularLocation>
        <location evidence="3">Cytoplasm</location>
    </subcellularLocation>
</comment>
<evidence type="ECO:0000313" key="5">
    <source>
        <dbReference type="EMBL" id="MEE3928490.1"/>
    </source>
</evidence>
<dbReference type="Gene3D" id="2.30.22.10">
    <property type="entry name" value="Head domain of nucleotide exchange factor GrpE"/>
    <property type="match status" value="1"/>
</dbReference>
<dbReference type="InterPro" id="IPR013805">
    <property type="entry name" value="GrpE_CC"/>
</dbReference>
<comment type="subunit">
    <text evidence="3">Homodimer.</text>
</comment>
<dbReference type="SUPFAM" id="SSF51064">
    <property type="entry name" value="Head domain of nucleotide exchange factor GrpE"/>
    <property type="match status" value="1"/>
</dbReference>
<dbReference type="Proteomes" id="UP001344817">
    <property type="component" value="Unassembled WGS sequence"/>
</dbReference>
<dbReference type="InterPro" id="IPR009012">
    <property type="entry name" value="GrpE_head"/>
</dbReference>
<dbReference type="PANTHER" id="PTHR21237">
    <property type="entry name" value="GRPE PROTEIN"/>
    <property type="match status" value="1"/>
</dbReference>
<dbReference type="HAMAP" id="MF_01151">
    <property type="entry name" value="GrpE"/>
    <property type="match status" value="1"/>
</dbReference>
<sequence length="338" mass="39441">MFKKEVIKFERGDKVVADFKVFIDDNEAKEYSKRSEIILGNDDLLPNFDNFLINRKFKKETKVTFLASKNYPLEELRSKKIDVLLKGIFLTKKEGKKTKESHESNDWFDEKMINKVIHESNELEKNVLGEQLDSAFKLVRNDNNDQISELKSQISKLEDENKNLMALISELKATNLANESAFKAKANNLNEKFKEEIAKKENELFEYKNKINENLQREKSELKAFALASFMEDFIIPFNNFKLAIWAGEKSNNDSVRNYVIGFEMVDRQFMNVLSDHNIELIIPNIGEEFNPDLHQVIDIDYNDNYINNSIKNVRSYGIKINDRVIKPANVTIYQAQK</sequence>
<evidence type="ECO:0000256" key="1">
    <source>
        <dbReference type="ARBA" id="ARBA00009054"/>
    </source>
</evidence>
<evidence type="ECO:0000256" key="2">
    <source>
        <dbReference type="ARBA" id="ARBA00023186"/>
    </source>
</evidence>
<accession>A0ABU7MM22</accession>
<comment type="function">
    <text evidence="3">Participates actively in the response to hyperosmotic and heat shock by preventing the aggregation of stress-denatured proteins, in association with DnaK and GrpE. It is the nucleotide exchange factor for DnaK and may function as a thermosensor. Unfolded proteins bind initially to DnaJ; upon interaction with the DnaJ-bound protein, DnaK hydrolyzes its bound ATP, resulting in the formation of a stable complex. GrpE releases ADP from DnaK; ATP binding to DnaK triggers the release of the substrate protein, thus completing the reaction cycle. Several rounds of ATP-dependent interactions between DnaJ, DnaK and GrpE are required for fully efficient folding.</text>
</comment>
<protein>
    <recommendedName>
        <fullName evidence="3">Protein GrpE</fullName>
    </recommendedName>
    <alternativeName>
        <fullName evidence="3">HSP-70 cofactor</fullName>
    </alternativeName>
</protein>
<dbReference type="PANTHER" id="PTHR21237:SF23">
    <property type="entry name" value="GRPE PROTEIN HOMOLOG, MITOCHONDRIAL"/>
    <property type="match status" value="1"/>
</dbReference>
<keyword evidence="6" id="KW-1185">Reference proteome</keyword>
<dbReference type="RefSeq" id="WP_330500903.1">
    <property type="nucleotide sequence ID" value="NZ_JAZDWZ010000008.1"/>
</dbReference>
<name>A0ABU7MM22_9BACT</name>
<dbReference type="InterPro" id="IPR046357">
    <property type="entry name" value="PPIase_dom_sf"/>
</dbReference>
<evidence type="ECO:0000313" key="6">
    <source>
        <dbReference type="Proteomes" id="UP001344817"/>
    </source>
</evidence>
<keyword evidence="3" id="KW-0963">Cytoplasm</keyword>
<dbReference type="SUPFAM" id="SSF54534">
    <property type="entry name" value="FKBP-like"/>
    <property type="match status" value="1"/>
</dbReference>
<gene>
    <name evidence="3 5" type="primary">grpE</name>
    <name evidence="5" type="ORF">V2E24_02785</name>
</gene>
<feature type="coiled-coil region" evidence="4">
    <location>
        <begin position="140"/>
        <end position="217"/>
    </location>
</feature>
<keyword evidence="3" id="KW-0346">Stress response</keyword>
<proteinExistence type="inferred from homology"/>
<dbReference type="EMBL" id="JAZDWZ010000008">
    <property type="protein sequence ID" value="MEE3928490.1"/>
    <property type="molecule type" value="Genomic_DNA"/>
</dbReference>